<dbReference type="EMBL" id="GL349448">
    <property type="protein sequence ID" value="KNC47751.1"/>
    <property type="molecule type" value="Genomic_DNA"/>
</dbReference>
<dbReference type="GO" id="GO:0004674">
    <property type="term" value="F:protein serine/threonine kinase activity"/>
    <property type="evidence" value="ECO:0007669"/>
    <property type="project" value="UniProtKB-KW"/>
</dbReference>
<dbReference type="STRING" id="461836.A0A0L0D6P3"/>
<dbReference type="GO" id="GO:0005737">
    <property type="term" value="C:cytoplasm"/>
    <property type="evidence" value="ECO:0007669"/>
    <property type="project" value="UniProtKB-ARBA"/>
</dbReference>
<evidence type="ECO:0000313" key="3">
    <source>
        <dbReference type="Proteomes" id="UP000054408"/>
    </source>
</evidence>
<evidence type="ECO:0000313" key="2">
    <source>
        <dbReference type="EMBL" id="KNC47751.1"/>
    </source>
</evidence>
<keyword evidence="3" id="KW-1185">Reference proteome</keyword>
<reference evidence="2 3" key="1">
    <citation type="submission" date="2010-05" db="EMBL/GenBank/DDBJ databases">
        <title>The Genome Sequence of Thecamonas trahens ATCC 50062.</title>
        <authorList>
            <consortium name="The Broad Institute Genome Sequencing Platform"/>
            <person name="Russ C."/>
            <person name="Cuomo C."/>
            <person name="Shea T."/>
            <person name="Young S.K."/>
            <person name="Zeng Q."/>
            <person name="Koehrsen M."/>
            <person name="Haas B."/>
            <person name="Borodovsky M."/>
            <person name="Guigo R."/>
            <person name="Alvarado L."/>
            <person name="Berlin A."/>
            <person name="Bochicchio J."/>
            <person name="Borenstein D."/>
            <person name="Chapman S."/>
            <person name="Chen Z."/>
            <person name="Freedman E."/>
            <person name="Gellesch M."/>
            <person name="Goldberg J."/>
            <person name="Griggs A."/>
            <person name="Gujja S."/>
            <person name="Heilman E."/>
            <person name="Heiman D."/>
            <person name="Hepburn T."/>
            <person name="Howarth C."/>
            <person name="Jen D."/>
            <person name="Larson L."/>
            <person name="Mehta T."/>
            <person name="Park D."/>
            <person name="Pearson M."/>
            <person name="Roberts A."/>
            <person name="Saif S."/>
            <person name="Shenoy N."/>
            <person name="Sisk P."/>
            <person name="Stolte C."/>
            <person name="Sykes S."/>
            <person name="Thomson T."/>
            <person name="Walk T."/>
            <person name="White J."/>
            <person name="Yandava C."/>
            <person name="Burger G."/>
            <person name="Gray M.W."/>
            <person name="Holland P.W.H."/>
            <person name="King N."/>
            <person name="Lang F.B.F."/>
            <person name="Roger A.J."/>
            <person name="Ruiz-Trillo I."/>
            <person name="Lander E."/>
            <person name="Nusbaum C."/>
        </authorList>
    </citation>
    <scope>NUCLEOTIDE SEQUENCE [LARGE SCALE GENOMIC DNA]</scope>
    <source>
        <strain evidence="2 3">ATCC 50062</strain>
    </source>
</reference>
<dbReference type="InterPro" id="IPR008081">
    <property type="entry name" value="Cytoplasmic_FMR1-int"/>
</dbReference>
<keyword evidence="2" id="KW-0723">Serine/threonine-protein kinase</keyword>
<dbReference type="Pfam" id="PF05994">
    <property type="entry name" value="FragX_IP"/>
    <property type="match status" value="1"/>
</dbReference>
<accession>A0A0L0D6P3</accession>
<dbReference type="PRINTS" id="PR01698">
    <property type="entry name" value="CYTOFMRPINTP"/>
</dbReference>
<dbReference type="AlphaFoldDB" id="A0A0L0D6P3"/>
<dbReference type="OrthoDB" id="10265867at2759"/>
<evidence type="ECO:0000259" key="1">
    <source>
        <dbReference type="Pfam" id="PF07159"/>
    </source>
</evidence>
<protein>
    <submittedName>
        <fullName evidence="2">Serine/threonine protein kinase</fullName>
    </submittedName>
</protein>
<dbReference type="GO" id="GO:0031267">
    <property type="term" value="F:small GTPase binding"/>
    <property type="evidence" value="ECO:0007669"/>
    <property type="project" value="InterPro"/>
</dbReference>
<dbReference type="RefSeq" id="XP_013759229.1">
    <property type="nucleotide sequence ID" value="XM_013903775.1"/>
</dbReference>
<dbReference type="Pfam" id="PF07159">
    <property type="entry name" value="CYRIA-B_Rac1-bd"/>
    <property type="match status" value="1"/>
</dbReference>
<sequence>MAADQGGEALNYIRGFDRFILPDDTPNVEGPNFPISYGSASSYNFADREGYQTDFVDEAGTMARIDSMLERGTGFIALLYTYRSCSKSVPQVKSQDQENKVELYQNTFRVLEPQINKLKNLFSFVNECIDFLLEEFEKLAADSVGGKKSSGRTTSSSDTLIWKLVLLLDLLSKLDALKNMKGCNNDLSFYKRAYGFLRKNLEASGLTDQTLDNQEMYLFLANQNIITNTLKQKLPQVSRYTTVLVLILEHCLQRWTGNLFLYPEEKHALLRVIPFSIFLYDSQDPAAPNNAFKTKEFKVLDYARLLKRYPVLPLYGDMAMLSSSFIERCSNFDPKVWEKPYENERLNIEYCIINRLPVFRSLHDEYLADFSARITEVRRILRAGKMVSQKIARLLYGLILKGFRILSNMTSAVLEQAAWKFSNPYGDTPADRNPDDVIQYERVVRYNYDSRERYCLVEVIAKIKGLSQVMLRADSLLMEMMRRRVHDEMQQFVQSSLRDLVFHATKKKKLIRASLMQMRAMAADWLNGQEPKDPMVDGKKVTKKNPFKLQIPSRCAGPSPTQLQLLRCIISSLYSGDRKGKSKDLKPDHVALLKSFYERSFFYSYVLDFQGTLRGVTDLAMLWYREFYLELADADQFPIEMSLPWILADHILQTYAQNPAMVEFVLYPLDLYNDAAEVALRTLRQQFMYNEVEAEVNLVFDQLVYKLSETYFNHVKVQAASRLLDQEYRARLASTLPPGRLDIPRSRFEVLLRQRHCQLLGRSIDLSALVSQRMNYALRENLDYAITKFEAEPFSGIIELLESIKNVREMHRIMSINVTLDPFEVMLNDTADSSSLVSFHGRIILHAVFELINDVVPNMMYSSTTERFVRAPVQFGEDVERVPMPKIPPTHQFGTRTLNNAYATVFMRTKSFVGIPHFRALFDIVGIDRMGLVIAELVGHIRRQLENKAAPYITTLLDGMPEQTTLPRHSYGTAGVIGFFEAKLDPIVNYDGIQEVFQAFREIGNSLAIFTILDSLAHERATLGFTRLAPFVDASPLTNFGFNDEHLASTIAGIRSTIEATINTSLFSELPQDAIAAVRLYQFELNNASLTRYVLLDMAKGIDPHRNEWMGPPSENGLVSVDTSYELYRLWSALQFTFCLPPRGDAKFAPMDIFGDGFCFGGLALVYLMEQADLFNALDFAYHALNVDEASEAKASDEPSRYLLSRAAYVRSVNDGVLGMLRATAPLNTKVARDISPPADDSASFR</sequence>
<dbReference type="PIRSF" id="PIRSF008153">
    <property type="entry name" value="FMR1_interacting"/>
    <property type="match status" value="1"/>
</dbReference>
<dbReference type="OMA" id="DQPNRVE"/>
<keyword evidence="2" id="KW-0808">Transferase</keyword>
<gene>
    <name evidence="2" type="ORF">AMSG_03978</name>
</gene>
<feature type="domain" description="CYRIA/CYRIB Rac1 binding" evidence="1">
    <location>
        <begin position="58"/>
        <end position="310"/>
    </location>
</feature>
<dbReference type="GeneID" id="25563544"/>
<dbReference type="eggNOG" id="KOG3534">
    <property type="taxonomic scope" value="Eukaryota"/>
</dbReference>
<proteinExistence type="predicted"/>
<organism evidence="2 3">
    <name type="scientific">Thecamonas trahens ATCC 50062</name>
    <dbReference type="NCBI Taxonomy" id="461836"/>
    <lineage>
        <taxon>Eukaryota</taxon>
        <taxon>Apusozoa</taxon>
        <taxon>Apusomonadida</taxon>
        <taxon>Apusomonadidae</taxon>
        <taxon>Thecamonas</taxon>
    </lineage>
</organism>
<dbReference type="Proteomes" id="UP000054408">
    <property type="component" value="Unassembled WGS sequence"/>
</dbReference>
<dbReference type="GO" id="GO:0030833">
    <property type="term" value="P:regulation of actin filament polymerization"/>
    <property type="evidence" value="ECO:0007669"/>
    <property type="project" value="InterPro"/>
</dbReference>
<keyword evidence="2" id="KW-0418">Kinase</keyword>
<dbReference type="InterPro" id="IPR009828">
    <property type="entry name" value="CYRIA/CYRIB_Rac1-bd"/>
</dbReference>
<dbReference type="PANTHER" id="PTHR12195">
    <property type="entry name" value="CYTOPLASMIC FMR1-INTERACTING PROTEIN-RELATED"/>
    <property type="match status" value="1"/>
</dbReference>
<name>A0A0L0D6P3_THETB</name>